<gene>
    <name evidence="3" type="ORF">MNBD_GAMMA16-2021</name>
</gene>
<dbReference type="InterPro" id="IPR039513">
    <property type="entry name" value="PL-6"/>
</dbReference>
<name>A0A3B0ZAA4_9ZZZZ</name>
<feature type="region of interest" description="Disordered" evidence="1">
    <location>
        <begin position="616"/>
        <end position="660"/>
    </location>
</feature>
<feature type="compositionally biased region" description="Low complexity" evidence="1">
    <location>
        <begin position="639"/>
        <end position="648"/>
    </location>
</feature>
<dbReference type="EMBL" id="UOFO01000045">
    <property type="protein sequence ID" value="VAW84407.1"/>
    <property type="molecule type" value="Genomic_DNA"/>
</dbReference>
<dbReference type="Pfam" id="PF14592">
    <property type="entry name" value="Chondroitinas_B"/>
    <property type="match status" value="1"/>
</dbReference>
<dbReference type="Gene3D" id="2.160.20.10">
    <property type="entry name" value="Single-stranded right-handed beta-helix, Pectin lyase-like"/>
    <property type="match status" value="1"/>
</dbReference>
<dbReference type="InterPro" id="IPR012334">
    <property type="entry name" value="Pectin_lyas_fold"/>
</dbReference>
<feature type="compositionally biased region" description="Polar residues" evidence="1">
    <location>
        <begin position="616"/>
        <end position="625"/>
    </location>
</feature>
<reference evidence="3" key="1">
    <citation type="submission" date="2018-06" db="EMBL/GenBank/DDBJ databases">
        <authorList>
            <person name="Zhirakovskaya E."/>
        </authorList>
    </citation>
    <scope>NUCLEOTIDE SEQUENCE</scope>
</reference>
<evidence type="ECO:0000256" key="1">
    <source>
        <dbReference type="SAM" id="MobiDB-lite"/>
    </source>
</evidence>
<dbReference type="AlphaFoldDB" id="A0A3B0ZAA4"/>
<proteinExistence type="predicted"/>
<dbReference type="InterPro" id="IPR033803">
    <property type="entry name" value="CBD-like_Golvesin-Xly"/>
</dbReference>
<dbReference type="SUPFAM" id="SSF51126">
    <property type="entry name" value="Pectin lyase-like"/>
    <property type="match status" value="1"/>
</dbReference>
<dbReference type="InterPro" id="IPR011050">
    <property type="entry name" value="Pectin_lyase_fold/virulence"/>
</dbReference>
<evidence type="ECO:0000313" key="3">
    <source>
        <dbReference type="EMBL" id="VAW84407.1"/>
    </source>
</evidence>
<dbReference type="Pfam" id="PF25275">
    <property type="entry name" value="Golvesin_C"/>
    <property type="match status" value="4"/>
</dbReference>
<feature type="domain" description="Golvesin/Xly CBD-like" evidence="2">
    <location>
        <begin position="482"/>
        <end position="606"/>
    </location>
</feature>
<sequence length="815" mass="88782">MHIICQLRTILILSCCTLIFWGCGGGGGGGGGGSNSATEGLVITSKSVNSSTSFNIIGANDLPTVGNDSIVVDNNDAGTSFTGEWKVSAATGYYGSDSLYGRNGASYKWKTSLPTSGYYYVYMRWTYFSNRSDAAPVTVVHDDGRSSLSVNQLKDSESWNLLGAYRFSVNQEAEIILDAPGTSASYNADAVKFVPVPVNELPTVSNDSIVVDNNDTGTSFTGEWKVSAATGYYGSDSLYGRNGASYKWKTSLPTSGYYYVYMRWTYFSSRSDAAPVTVVHDDGRSSLSVNQLKDSESWNFLGAYRFSINQEAEVILDAPGTVSSYSADAIIFIPVPVNELHTVNNDSIVVDNDDAGTSFTGEWKVSAATGYYGSDSLYGRNGASYKWKTSLPASGYYYVYMRWTYFSNRSDTAPVTVVHDDGRSSLSVNQLKNSESWNLLGTYHFSVNQEAEVILDAPGTIASYNADAIKFVPVPVNELPTVVDNGSLNTSSTGQWKTSSGVNYYGTDSVWGRNGATYTWSKEIMVDGVYAVYTWWTEYSNRTNKAEYTVTHTQGSDTVFANQLKEGGKWNLVGRYHFNTSQAASVMLMARDDDPVTYSADAIKFVYLPDVDNATGNEMSATPPQAVTPKPTVTPDPSPVVAKPPSSANQMISRNENDDPVNWQNRIENASGNIYLVSSASEFNAYADIAQPGDVILVNDGVYSWGNLVVSSSGTKEKPIIYTALNPGKVTFKNASILFKVTGNWNIIGGFTINDITKYLFRVSGGTDNRLTDNIINRPGNHDGGQGYLEILNQSHRTRFDHNTVIDGKGFMRVV</sequence>
<accession>A0A3B0ZAA4</accession>
<evidence type="ECO:0000259" key="2">
    <source>
        <dbReference type="Pfam" id="PF25275"/>
    </source>
</evidence>
<feature type="non-terminal residue" evidence="3">
    <location>
        <position position="815"/>
    </location>
</feature>
<organism evidence="3">
    <name type="scientific">hydrothermal vent metagenome</name>
    <dbReference type="NCBI Taxonomy" id="652676"/>
    <lineage>
        <taxon>unclassified sequences</taxon>
        <taxon>metagenomes</taxon>
        <taxon>ecological metagenomes</taxon>
    </lineage>
</organism>
<protein>
    <recommendedName>
        <fullName evidence="2">Golvesin/Xly CBD-like domain-containing protein</fullName>
    </recommendedName>
</protein>
<feature type="domain" description="Golvesin/Xly CBD-like" evidence="2">
    <location>
        <begin position="209"/>
        <end position="332"/>
    </location>
</feature>
<feature type="domain" description="Golvesin/Xly CBD-like" evidence="2">
    <location>
        <begin position="70"/>
        <end position="194"/>
    </location>
</feature>
<feature type="domain" description="Golvesin/Xly CBD-like" evidence="2">
    <location>
        <begin position="348"/>
        <end position="472"/>
    </location>
</feature>